<dbReference type="RefSeq" id="WP_013765467.1">
    <property type="nucleotide sequence ID" value="NC_015510.1"/>
</dbReference>
<dbReference type="Proteomes" id="UP000008461">
    <property type="component" value="Chromosome"/>
</dbReference>
<proteinExistence type="predicted"/>
<dbReference type="EMBL" id="CP002691">
    <property type="protein sequence ID" value="AEE50924.1"/>
    <property type="molecule type" value="Genomic_DNA"/>
</dbReference>
<evidence type="ECO:0000259" key="2">
    <source>
        <dbReference type="Pfam" id="PF18990"/>
    </source>
</evidence>
<dbReference type="InterPro" id="IPR043781">
    <property type="entry name" value="DUF5723"/>
</dbReference>
<dbReference type="OrthoDB" id="1489601at2"/>
<dbReference type="AlphaFoldDB" id="F4L6U3"/>
<organism evidence="3 4">
    <name type="scientific">Haliscomenobacter hydrossis (strain ATCC 27775 / DSM 1100 / LMG 10767 / O)</name>
    <dbReference type="NCBI Taxonomy" id="760192"/>
    <lineage>
        <taxon>Bacteria</taxon>
        <taxon>Pseudomonadati</taxon>
        <taxon>Bacteroidota</taxon>
        <taxon>Saprospiria</taxon>
        <taxon>Saprospirales</taxon>
        <taxon>Haliscomenobacteraceae</taxon>
        <taxon>Haliscomenobacter</taxon>
    </lineage>
</organism>
<name>F4L6U3_HALH1</name>
<dbReference type="Pfam" id="PF18990">
    <property type="entry name" value="DUF5723"/>
    <property type="match status" value="1"/>
</dbReference>
<reference evidence="3 4" key="1">
    <citation type="journal article" date="2011" name="Stand. Genomic Sci.">
        <title>Complete genome sequence of Haliscomenobacter hydrossis type strain (O).</title>
        <authorList>
            <consortium name="US DOE Joint Genome Institute (JGI-PGF)"/>
            <person name="Daligault H."/>
            <person name="Lapidus A."/>
            <person name="Zeytun A."/>
            <person name="Nolan M."/>
            <person name="Lucas S."/>
            <person name="Del Rio T.G."/>
            <person name="Tice H."/>
            <person name="Cheng J.F."/>
            <person name="Tapia R."/>
            <person name="Han C."/>
            <person name="Goodwin L."/>
            <person name="Pitluck S."/>
            <person name="Liolios K."/>
            <person name="Pagani I."/>
            <person name="Ivanova N."/>
            <person name="Huntemann M."/>
            <person name="Mavromatis K."/>
            <person name="Mikhailova N."/>
            <person name="Pati A."/>
            <person name="Chen A."/>
            <person name="Palaniappan K."/>
            <person name="Land M."/>
            <person name="Hauser L."/>
            <person name="Brambilla E.M."/>
            <person name="Rohde M."/>
            <person name="Verbarg S."/>
            <person name="Goker M."/>
            <person name="Bristow J."/>
            <person name="Eisen J.A."/>
            <person name="Markowitz V."/>
            <person name="Hugenholtz P."/>
            <person name="Kyrpides N.C."/>
            <person name="Klenk H.P."/>
            <person name="Woyke T."/>
        </authorList>
    </citation>
    <scope>NUCLEOTIDE SEQUENCE [LARGE SCALE GENOMIC DNA]</scope>
    <source>
        <strain evidence="4">ATCC 27775 / DSM 1100 / LMG 10767 / O</strain>
    </source>
</reference>
<gene>
    <name evidence="3" type="ordered locus">Halhy_3061</name>
</gene>
<feature type="chain" id="PRO_5003310738" description="DUF5723 domain-containing protein" evidence="1">
    <location>
        <begin position="19"/>
        <end position="456"/>
    </location>
</feature>
<evidence type="ECO:0000313" key="3">
    <source>
        <dbReference type="EMBL" id="AEE50924.1"/>
    </source>
</evidence>
<feature type="signal peptide" evidence="1">
    <location>
        <begin position="1"/>
        <end position="18"/>
    </location>
</feature>
<reference key="2">
    <citation type="submission" date="2011-04" db="EMBL/GenBank/DDBJ databases">
        <title>Complete sequence of chromosome of Haliscomenobacter hydrossis DSM 1100.</title>
        <authorList>
            <consortium name="US DOE Joint Genome Institute (JGI-PGF)"/>
            <person name="Lucas S."/>
            <person name="Han J."/>
            <person name="Lapidus A."/>
            <person name="Bruce D."/>
            <person name="Goodwin L."/>
            <person name="Pitluck S."/>
            <person name="Peters L."/>
            <person name="Kyrpides N."/>
            <person name="Mavromatis K."/>
            <person name="Ivanova N."/>
            <person name="Ovchinnikova G."/>
            <person name="Pagani I."/>
            <person name="Daligault H."/>
            <person name="Detter J.C."/>
            <person name="Han C."/>
            <person name="Land M."/>
            <person name="Hauser L."/>
            <person name="Markowitz V."/>
            <person name="Cheng J.-F."/>
            <person name="Hugenholtz P."/>
            <person name="Woyke T."/>
            <person name="Wu D."/>
            <person name="Verbarg S."/>
            <person name="Frueling A."/>
            <person name="Brambilla E."/>
            <person name="Klenk H.-P."/>
            <person name="Eisen J.A."/>
        </authorList>
    </citation>
    <scope>NUCLEOTIDE SEQUENCE</scope>
    <source>
        <strain>DSM 1100</strain>
    </source>
</reference>
<accession>F4L6U3</accession>
<sequence length="456" mass="50324">MRISILLVLSSLSFPLFAQLDLGTHFIRGTWQAYQSNPALLPQNRITIALPSLYGYGEVSGFTLNEVLEENSQGQTLLNVDKAISLLEPENYIRDRVDLGTLGVGFHAGDWYLSLGHSIRQNAYSKYPKELAQLAWKGNAQFIGQEIQIAPRIGIQAYQEVSLGLGFQASDNFTLGARIKLLNGVGNISSRNHDLRLFTSDDIYQLTVNGDYGLNTAGTQLRYNGFSDIDVDLDLATFNWSNTWTNNTGFALDLGASLRLGKLELAASILDLGQINWKEDATSLAIKGEYTFEGLDIFPNVWTDSVSFDNIVDTLEARFKVTQTDQSYATILPTYSFFSANLHISDKTAVGILAYGERISGEWLPAMALSAQTELLKGFNLGAAYVIRNKRFDNLAVNASLRIGPLQVVAATDNLLTLLQGSKSNTVNGRVGINLVFGQMDKEAQKKMPNEEDFFK</sequence>
<evidence type="ECO:0000313" key="4">
    <source>
        <dbReference type="Proteomes" id="UP000008461"/>
    </source>
</evidence>
<feature type="domain" description="DUF5723" evidence="2">
    <location>
        <begin position="38"/>
        <end position="413"/>
    </location>
</feature>
<dbReference type="HOGENOM" id="CLU_599591_0_0_10"/>
<dbReference type="eggNOG" id="COG2067">
    <property type="taxonomic scope" value="Bacteria"/>
</dbReference>
<evidence type="ECO:0000256" key="1">
    <source>
        <dbReference type="SAM" id="SignalP"/>
    </source>
</evidence>
<keyword evidence="1" id="KW-0732">Signal</keyword>
<dbReference type="STRING" id="760192.Halhy_3061"/>
<protein>
    <recommendedName>
        <fullName evidence="2">DUF5723 domain-containing protein</fullName>
    </recommendedName>
</protein>
<dbReference type="KEGG" id="hhy:Halhy_3061"/>
<keyword evidence="4" id="KW-1185">Reference proteome</keyword>